<sequence>MKKSRCIKSPIWVSFLLNTLVLSGCIQPNNSRYPDKIHEVLKLSHKNREEIEKALDFFINQKDSLKIRSIFFLVGNMADKYSLIPANEQDPFHSIILNNHIKEKEAWDPGKSRLGMALDSVYKTCTDPPRPKIVRDIEVITGNFLINNVEEAIKVWHRTKKFTECSFDDFCEYILPYRIGNESLSDWREQAYQKFSYLLDSISDPLELTKAIVQVSGIYYNAGMSKYPFFPTFSELDQLHWGSCDHLTAYLTLSLRAIGIPSTIDVVPAWANRSGGHAWNVVMNKDGRFVDVGFNGEGHNSISYKIPKIYRTRYSSNKGGIGYLDPLWKDVTGEYPMPVSDIALSGSDPDMKGDVLFLCIFNNKDWIPVAVSATENKKIITFGNVARGIPFGDNKIAGYQNEGKGIVYFPASVRNGVMAPFATPFILKENGDVHGLTPDHSALRSISLYRKYPKYGHISVYAARMAGGCFEKGVEERIFTYMNNEQIWW</sequence>
<accession>A0A413K3Y1</accession>
<comment type="caution">
    <text evidence="1">The sequence shown here is derived from an EMBL/GenBank/DDBJ whole genome shotgun (WGS) entry which is preliminary data.</text>
</comment>
<dbReference type="EMBL" id="QSDG01000003">
    <property type="protein sequence ID" value="RGY70737.1"/>
    <property type="molecule type" value="Genomic_DNA"/>
</dbReference>
<evidence type="ECO:0000313" key="2">
    <source>
        <dbReference type="Proteomes" id="UP000284614"/>
    </source>
</evidence>
<dbReference type="PANTHER" id="PTHR35532:SF5">
    <property type="entry name" value="CARBOHYDRATE-BINDING DOMAIN-CONTAINING PROTEIN"/>
    <property type="match status" value="1"/>
</dbReference>
<dbReference type="Proteomes" id="UP000284614">
    <property type="component" value="Unassembled WGS sequence"/>
</dbReference>
<dbReference type="InterPro" id="IPR038765">
    <property type="entry name" value="Papain-like_cys_pep_sf"/>
</dbReference>
<proteinExistence type="predicted"/>
<protein>
    <recommendedName>
        <fullName evidence="3">Transglutaminase domain-containing protein</fullName>
    </recommendedName>
</protein>
<dbReference type="PROSITE" id="PS51257">
    <property type="entry name" value="PROKAR_LIPOPROTEIN"/>
    <property type="match status" value="1"/>
</dbReference>
<name>A0A413K3Y1_BACFG</name>
<evidence type="ECO:0008006" key="3">
    <source>
        <dbReference type="Google" id="ProtNLM"/>
    </source>
</evidence>
<evidence type="ECO:0000313" key="1">
    <source>
        <dbReference type="EMBL" id="RGY70737.1"/>
    </source>
</evidence>
<organism evidence="1 2">
    <name type="scientific">Bacteroides fragilis</name>
    <dbReference type="NCBI Taxonomy" id="817"/>
    <lineage>
        <taxon>Bacteria</taxon>
        <taxon>Pseudomonadati</taxon>
        <taxon>Bacteroidota</taxon>
        <taxon>Bacteroidia</taxon>
        <taxon>Bacteroidales</taxon>
        <taxon>Bacteroidaceae</taxon>
        <taxon>Bacteroides</taxon>
    </lineage>
</organism>
<reference evidence="1 2" key="1">
    <citation type="submission" date="2018-08" db="EMBL/GenBank/DDBJ databases">
        <title>A genome reference for cultivated species of the human gut microbiota.</title>
        <authorList>
            <person name="Zou Y."/>
            <person name="Xue W."/>
            <person name="Luo G."/>
        </authorList>
    </citation>
    <scope>NUCLEOTIDE SEQUENCE [LARGE SCALE GENOMIC DNA]</scope>
    <source>
        <strain evidence="1 2">OF01-1</strain>
    </source>
</reference>
<gene>
    <name evidence="1" type="ORF">DXA27_04985</name>
</gene>
<dbReference type="AlphaFoldDB" id="A0A413K3Y1"/>
<dbReference type="SUPFAM" id="SSF54001">
    <property type="entry name" value="Cysteine proteinases"/>
    <property type="match status" value="1"/>
</dbReference>
<dbReference type="PANTHER" id="PTHR35532">
    <property type="entry name" value="SIMILAR TO POLYHYDROXYALKANOATE DEPOLYMERASE"/>
    <property type="match status" value="1"/>
</dbReference>